<accession>A0AAN7U2D5</accession>
<dbReference type="AlphaFoldDB" id="A0AAN7U2D5"/>
<protein>
    <recommendedName>
        <fullName evidence="3">2'-5' RNA ligase</fullName>
    </recommendedName>
</protein>
<evidence type="ECO:0000313" key="1">
    <source>
        <dbReference type="EMBL" id="KAK5584469.1"/>
    </source>
</evidence>
<comment type="caution">
    <text evidence="1">The sequence shown here is derived from an EMBL/GenBank/DDBJ whole genome shotgun (WGS) entry which is preliminary data.</text>
</comment>
<evidence type="ECO:0000313" key="2">
    <source>
        <dbReference type="Proteomes" id="UP001344447"/>
    </source>
</evidence>
<dbReference type="Pfam" id="PF13563">
    <property type="entry name" value="2_5_RNA_ligase2"/>
    <property type="match status" value="1"/>
</dbReference>
<dbReference type="Gene3D" id="3.90.1140.10">
    <property type="entry name" value="Cyclic phosphodiesterase"/>
    <property type="match status" value="1"/>
</dbReference>
<dbReference type="EMBL" id="JAVFKY010000001">
    <property type="protein sequence ID" value="KAK5584469.1"/>
    <property type="molecule type" value="Genomic_DNA"/>
</dbReference>
<organism evidence="1 2">
    <name type="scientific">Dictyostelium firmibasis</name>
    <dbReference type="NCBI Taxonomy" id="79012"/>
    <lineage>
        <taxon>Eukaryota</taxon>
        <taxon>Amoebozoa</taxon>
        <taxon>Evosea</taxon>
        <taxon>Eumycetozoa</taxon>
        <taxon>Dictyostelia</taxon>
        <taxon>Dictyosteliales</taxon>
        <taxon>Dictyosteliaceae</taxon>
        <taxon>Dictyostelium</taxon>
    </lineage>
</organism>
<dbReference type="SUPFAM" id="SSF55144">
    <property type="entry name" value="LigT-like"/>
    <property type="match status" value="1"/>
</dbReference>
<dbReference type="PANTHER" id="PTHR37474">
    <property type="entry name" value="RNA LIGASE/CYCLIC NUCLEOTIDE PHOSPHODIESTERASE"/>
    <property type="match status" value="1"/>
</dbReference>
<keyword evidence="2" id="KW-1185">Reference proteome</keyword>
<dbReference type="InterPro" id="IPR009097">
    <property type="entry name" value="Cyclic_Pdiesterase"/>
</dbReference>
<gene>
    <name evidence="1" type="ORF">RB653_006081</name>
</gene>
<evidence type="ECO:0008006" key="3">
    <source>
        <dbReference type="Google" id="ProtNLM"/>
    </source>
</evidence>
<reference evidence="1 2" key="1">
    <citation type="submission" date="2023-11" db="EMBL/GenBank/DDBJ databases">
        <title>Dfirmibasis_genome.</title>
        <authorList>
            <person name="Edelbroek B."/>
            <person name="Kjellin J."/>
            <person name="Jerlstrom-Hultqvist J."/>
            <person name="Soderbom F."/>
        </authorList>
    </citation>
    <scope>NUCLEOTIDE SEQUENCE [LARGE SCALE GENOMIC DNA]</scope>
    <source>
        <strain evidence="1 2">TNS-C-14</strain>
    </source>
</reference>
<name>A0AAN7U2D5_9MYCE</name>
<proteinExistence type="predicted"/>
<sequence>MQNQEEPLIKDFKSAIIISPPIELSIQIQQYRKKYDKAFVRWMPHINLIFPFVKINDFNSVYDLLRKELSDFPAFKLVFKEVSFFQHGNNYVVWLKPETPEDPTIINRLQAKLESLLPGFNELSNKSPAGFQPHLTLGQFNGKKEAEQKIASIQADLQPIEFEVSEIFMINRNGDVPFSIENTIRLSRKL</sequence>
<dbReference type="Proteomes" id="UP001344447">
    <property type="component" value="Unassembled WGS sequence"/>
</dbReference>
<dbReference type="PANTHER" id="PTHR37474:SF1">
    <property type="entry name" value="2'-5' RNA LIGASE FAMILY PROTEIN"/>
    <property type="match status" value="1"/>
</dbReference>